<dbReference type="RefSeq" id="WP_090393347.1">
    <property type="nucleotide sequence ID" value="NZ_FMZO01000025.1"/>
</dbReference>
<name>A0A1G7AUW7_NIADE</name>
<proteinExistence type="predicted"/>
<dbReference type="STRING" id="1285928.SAMN04487894_12532"/>
<sequence length="280" mass="31107">MKNLIRLLSFIMVVALAPACEKHVVEYNAQPVAENMAEFQLHYFVPVTTGAANNIYKVEVNGKVFADSTNTLSTYNAIPSGGVGRFFTANPGATGLKLYKGGNVLVYDQNCNLKSGKQNVFVYDFNKPPIVFDNGFPYPLNITQNTDSTSWVKFYNFLYEKADVTTDLKLQYQYRVITGTDTAWINVGKPVAFGEATGWEPVKVIKSIFNSSGYATIYYRLRVIGSNGSDQGSLKVRNSSGSMVDYSDFWTTYIGRACHHVFAGMRAATPISSVRLFYAR</sequence>
<keyword evidence="3" id="KW-1185">Reference proteome</keyword>
<feature type="chain" id="PRO_5011723962" evidence="1">
    <location>
        <begin position="20"/>
        <end position="280"/>
    </location>
</feature>
<protein>
    <submittedName>
        <fullName evidence="2">Uncharacterized protein</fullName>
    </submittedName>
</protein>
<reference evidence="3" key="1">
    <citation type="submission" date="2016-10" db="EMBL/GenBank/DDBJ databases">
        <authorList>
            <person name="Varghese N."/>
            <person name="Submissions S."/>
        </authorList>
    </citation>
    <scope>NUCLEOTIDE SEQUENCE [LARGE SCALE GENOMIC DNA]</scope>
    <source>
        <strain evidence="3">DSM 25811 / CCM 8410 / LMG 26954 / E90</strain>
    </source>
</reference>
<accession>A0A1G7AUW7</accession>
<evidence type="ECO:0000256" key="1">
    <source>
        <dbReference type="SAM" id="SignalP"/>
    </source>
</evidence>
<gene>
    <name evidence="2" type="ORF">SAMN04487894_12532</name>
</gene>
<dbReference type="Proteomes" id="UP000198757">
    <property type="component" value="Unassembled WGS sequence"/>
</dbReference>
<feature type="signal peptide" evidence="1">
    <location>
        <begin position="1"/>
        <end position="19"/>
    </location>
</feature>
<evidence type="ECO:0000313" key="3">
    <source>
        <dbReference type="Proteomes" id="UP000198757"/>
    </source>
</evidence>
<evidence type="ECO:0000313" key="2">
    <source>
        <dbReference type="EMBL" id="SDE18664.1"/>
    </source>
</evidence>
<keyword evidence="1" id="KW-0732">Signal</keyword>
<organism evidence="2 3">
    <name type="scientific">Niabella drilacis (strain DSM 25811 / CCM 8410 / CCUG 62505 / LMG 26954 / E90)</name>
    <dbReference type="NCBI Taxonomy" id="1285928"/>
    <lineage>
        <taxon>Bacteria</taxon>
        <taxon>Pseudomonadati</taxon>
        <taxon>Bacteroidota</taxon>
        <taxon>Chitinophagia</taxon>
        <taxon>Chitinophagales</taxon>
        <taxon>Chitinophagaceae</taxon>
        <taxon>Niabella</taxon>
    </lineage>
</organism>
<dbReference type="EMBL" id="FMZO01000025">
    <property type="protein sequence ID" value="SDE18664.1"/>
    <property type="molecule type" value="Genomic_DNA"/>
</dbReference>
<dbReference type="AlphaFoldDB" id="A0A1G7AUW7"/>
<dbReference type="OrthoDB" id="647778at2"/>